<proteinExistence type="inferred from homology"/>
<dbReference type="EMBL" id="CM035424">
    <property type="protein sequence ID" value="KAH7351704.1"/>
    <property type="molecule type" value="Genomic_DNA"/>
</dbReference>
<name>A0A8T2SL21_CERRI</name>
<feature type="compositionally biased region" description="Low complexity" evidence="10">
    <location>
        <begin position="152"/>
        <end position="165"/>
    </location>
</feature>
<keyword evidence="6 11" id="KW-1133">Transmembrane helix</keyword>
<evidence type="ECO:0000256" key="7">
    <source>
        <dbReference type="ARBA" id="ARBA00023065"/>
    </source>
</evidence>
<keyword evidence="14" id="KW-1185">Reference proteome</keyword>
<keyword evidence="9" id="KW-0407">Ion channel</keyword>
<dbReference type="PRINTS" id="PR01333">
    <property type="entry name" value="2POREKCHANEL"/>
</dbReference>
<protein>
    <recommendedName>
        <fullName evidence="12">Potassium channel domain-containing protein</fullName>
    </recommendedName>
</protein>
<dbReference type="InterPro" id="IPR003280">
    <property type="entry name" value="2pore_dom_K_chnl"/>
</dbReference>
<organism evidence="13 14">
    <name type="scientific">Ceratopteris richardii</name>
    <name type="common">Triangle waterfern</name>
    <dbReference type="NCBI Taxonomy" id="49495"/>
    <lineage>
        <taxon>Eukaryota</taxon>
        <taxon>Viridiplantae</taxon>
        <taxon>Streptophyta</taxon>
        <taxon>Embryophyta</taxon>
        <taxon>Tracheophyta</taxon>
        <taxon>Polypodiopsida</taxon>
        <taxon>Polypodiidae</taxon>
        <taxon>Polypodiales</taxon>
        <taxon>Pteridineae</taxon>
        <taxon>Pteridaceae</taxon>
        <taxon>Parkerioideae</taxon>
        <taxon>Ceratopteris</taxon>
    </lineage>
</organism>
<feature type="transmembrane region" description="Helical" evidence="11">
    <location>
        <begin position="345"/>
        <end position="366"/>
    </location>
</feature>
<gene>
    <name evidence="13" type="ORF">KP509_19G011000</name>
</gene>
<dbReference type="EMBL" id="CM035424">
    <property type="protein sequence ID" value="KAH7351705.1"/>
    <property type="molecule type" value="Genomic_DNA"/>
</dbReference>
<feature type="transmembrane region" description="Helical" evidence="11">
    <location>
        <begin position="280"/>
        <end position="308"/>
    </location>
</feature>
<dbReference type="PROSITE" id="PS00018">
    <property type="entry name" value="EF_HAND_1"/>
    <property type="match status" value="1"/>
</dbReference>
<dbReference type="Proteomes" id="UP000825935">
    <property type="component" value="Chromosome 19"/>
</dbReference>
<feature type="domain" description="Potassium channel" evidence="12">
    <location>
        <begin position="229"/>
        <end position="307"/>
    </location>
</feature>
<keyword evidence="3" id="KW-0813">Transport</keyword>
<accession>A0A8T2SL21</accession>
<dbReference type="Gene3D" id="1.10.287.70">
    <property type="match status" value="2"/>
</dbReference>
<feature type="transmembrane region" description="Helical" evidence="11">
    <location>
        <begin position="221"/>
        <end position="242"/>
    </location>
</feature>
<comment type="subcellular location">
    <subcellularLocation>
        <location evidence="1">Membrane</location>
        <topology evidence="1">Multi-pass membrane protein</topology>
    </subcellularLocation>
</comment>
<evidence type="ECO:0000256" key="3">
    <source>
        <dbReference type="ARBA" id="ARBA00022448"/>
    </source>
</evidence>
<feature type="domain" description="Potassium channel" evidence="12">
    <location>
        <begin position="352"/>
        <end position="420"/>
    </location>
</feature>
<dbReference type="GO" id="GO:0015271">
    <property type="term" value="F:outward rectifier potassium channel activity"/>
    <property type="evidence" value="ECO:0007669"/>
    <property type="project" value="TreeGrafter"/>
</dbReference>
<dbReference type="SUPFAM" id="SSF81324">
    <property type="entry name" value="Voltage-gated potassium channels"/>
    <property type="match status" value="2"/>
</dbReference>
<dbReference type="InterPro" id="IPR018247">
    <property type="entry name" value="EF_Hand_1_Ca_BS"/>
</dbReference>
<feature type="transmembrane region" description="Helical" evidence="11">
    <location>
        <begin position="254"/>
        <end position="274"/>
    </location>
</feature>
<feature type="region of interest" description="Disordered" evidence="10">
    <location>
        <begin position="101"/>
        <end position="170"/>
    </location>
</feature>
<keyword evidence="8 11" id="KW-0472">Membrane</keyword>
<evidence type="ECO:0000256" key="9">
    <source>
        <dbReference type="ARBA" id="ARBA00023303"/>
    </source>
</evidence>
<dbReference type="FunFam" id="1.10.287.70:FF:000167">
    <property type="entry name" value="Two-pore potassium channel 2-like"/>
    <property type="match status" value="1"/>
</dbReference>
<dbReference type="SUPFAM" id="SSF47473">
    <property type="entry name" value="EF-hand"/>
    <property type="match status" value="1"/>
</dbReference>
<evidence type="ECO:0000256" key="8">
    <source>
        <dbReference type="ARBA" id="ARBA00023136"/>
    </source>
</evidence>
<keyword evidence="4 11" id="KW-0812">Transmembrane</keyword>
<evidence type="ECO:0000256" key="4">
    <source>
        <dbReference type="ARBA" id="ARBA00022692"/>
    </source>
</evidence>
<evidence type="ECO:0000313" key="13">
    <source>
        <dbReference type="EMBL" id="KAH7351705.1"/>
    </source>
</evidence>
<dbReference type="GO" id="GO:0005886">
    <property type="term" value="C:plasma membrane"/>
    <property type="evidence" value="ECO:0007669"/>
    <property type="project" value="TreeGrafter"/>
</dbReference>
<reference evidence="13" key="1">
    <citation type="submission" date="2021-08" db="EMBL/GenBank/DDBJ databases">
        <title>WGS assembly of Ceratopteris richardii.</title>
        <authorList>
            <person name="Marchant D.B."/>
            <person name="Chen G."/>
            <person name="Jenkins J."/>
            <person name="Shu S."/>
            <person name="Leebens-Mack J."/>
            <person name="Grimwood J."/>
            <person name="Schmutz J."/>
            <person name="Soltis P."/>
            <person name="Soltis D."/>
            <person name="Chen Z.-H."/>
        </authorList>
    </citation>
    <scope>NUCLEOTIDE SEQUENCE</scope>
    <source>
        <strain evidence="13">Whitten #5841</strain>
        <tissue evidence="13">Leaf</tissue>
    </source>
</reference>
<keyword evidence="5" id="KW-0106">Calcium</keyword>
<dbReference type="PANTHER" id="PTHR11003">
    <property type="entry name" value="POTASSIUM CHANNEL, SUBFAMILY K"/>
    <property type="match status" value="1"/>
</dbReference>
<sequence>MQSMEEPLLAARPSSSCLMESQNRSAMSQYQDIEAARAQSCRSLYFYSCIKECLVYGSNEAARCLTDELDYFSGFVNADSFPELLSWPYCNSMYERLISSPEHGMDGEPVTRDSGGVNDRSSREKAPNPNEETSVTRDTGGVNDRSSREEAPNPNEEPSETASSAGGRVTVADDNIAKAQRLRRASTAPALIIGAESSYLPSAKIDFNLEAPPSLGSTASIVSQAFVGLLVYLAIGMAIYTLRGQEFSGPTTNWFFDALYFCVVTMCTIGYGDITPITPVAKLFSCAFVLVGFGIIDVLLSAMISYVLQKQETLLLNSVAAGPHETARNYLVDVKKRRMRVRLKVILAFGVVIICIVVGAFMMAYLEGLGLLDAFYLSCMSVTTVGYGDHAFKSLSGRVFASVWLLLSTLAVTQSFLFLAEARIDKRHRLIAKWVLEKEMTLADLVAADLDKDGSVSKSDFVLYKLKQMGKIDENDIEEITRQFSKLDPKCSGKITLPCFINLHKASTSRNHT</sequence>
<evidence type="ECO:0000313" key="14">
    <source>
        <dbReference type="Proteomes" id="UP000825935"/>
    </source>
</evidence>
<evidence type="ECO:0000256" key="2">
    <source>
        <dbReference type="ARBA" id="ARBA00010159"/>
    </source>
</evidence>
<dbReference type="GO" id="GO:0009705">
    <property type="term" value="C:plant-type vacuole membrane"/>
    <property type="evidence" value="ECO:0007669"/>
    <property type="project" value="TreeGrafter"/>
</dbReference>
<evidence type="ECO:0000256" key="6">
    <source>
        <dbReference type="ARBA" id="ARBA00022989"/>
    </source>
</evidence>
<evidence type="ECO:0000256" key="10">
    <source>
        <dbReference type="SAM" id="MobiDB-lite"/>
    </source>
</evidence>
<evidence type="ECO:0000256" key="1">
    <source>
        <dbReference type="ARBA" id="ARBA00004141"/>
    </source>
</evidence>
<comment type="similarity">
    <text evidence="2">Belongs to the two pore domain potassium channel (TC 1.A.1.7) family.</text>
</comment>
<dbReference type="Gene3D" id="1.10.238.10">
    <property type="entry name" value="EF-hand"/>
    <property type="match status" value="1"/>
</dbReference>
<dbReference type="GO" id="GO:0030322">
    <property type="term" value="P:stabilization of membrane potential"/>
    <property type="evidence" value="ECO:0007669"/>
    <property type="project" value="TreeGrafter"/>
</dbReference>
<dbReference type="PANTHER" id="PTHR11003:SF282">
    <property type="entry name" value="TWO-PORE POTASSIUM CHANNEL 3"/>
    <property type="match status" value="1"/>
</dbReference>
<dbReference type="OrthoDB" id="415460at2759"/>
<dbReference type="InterPro" id="IPR013099">
    <property type="entry name" value="K_chnl_dom"/>
</dbReference>
<dbReference type="InterPro" id="IPR011992">
    <property type="entry name" value="EF-hand-dom_pair"/>
</dbReference>
<feature type="transmembrane region" description="Helical" evidence="11">
    <location>
        <begin position="399"/>
        <end position="420"/>
    </location>
</feature>
<keyword evidence="7" id="KW-0406">Ion transport</keyword>
<evidence type="ECO:0000259" key="12">
    <source>
        <dbReference type="Pfam" id="PF07885"/>
    </source>
</evidence>
<evidence type="ECO:0000256" key="11">
    <source>
        <dbReference type="SAM" id="Phobius"/>
    </source>
</evidence>
<comment type="caution">
    <text evidence="13">The sequence shown here is derived from an EMBL/GenBank/DDBJ whole genome shotgun (WGS) entry which is preliminary data.</text>
</comment>
<evidence type="ECO:0000256" key="5">
    <source>
        <dbReference type="ARBA" id="ARBA00022837"/>
    </source>
</evidence>
<dbReference type="GO" id="GO:0022841">
    <property type="term" value="F:potassium ion leak channel activity"/>
    <property type="evidence" value="ECO:0007669"/>
    <property type="project" value="TreeGrafter"/>
</dbReference>
<dbReference type="Pfam" id="PF07885">
    <property type="entry name" value="Ion_trans_2"/>
    <property type="match status" value="2"/>
</dbReference>
<dbReference type="AlphaFoldDB" id="A0A8T2SL21"/>